<dbReference type="InterPro" id="IPR037448">
    <property type="entry name" value="Zig-8"/>
</dbReference>
<dbReference type="Proteomes" id="UP000678499">
    <property type="component" value="Unassembled WGS sequence"/>
</dbReference>
<evidence type="ECO:0000259" key="1">
    <source>
        <dbReference type="PROSITE" id="PS50835"/>
    </source>
</evidence>
<dbReference type="PROSITE" id="PS50835">
    <property type="entry name" value="IG_LIKE"/>
    <property type="match status" value="1"/>
</dbReference>
<feature type="domain" description="Ig-like" evidence="1">
    <location>
        <begin position="1"/>
        <end position="56"/>
    </location>
</feature>
<dbReference type="InterPro" id="IPR036179">
    <property type="entry name" value="Ig-like_dom_sf"/>
</dbReference>
<dbReference type="InterPro" id="IPR013151">
    <property type="entry name" value="Immunoglobulin_dom"/>
</dbReference>
<evidence type="ECO:0000313" key="3">
    <source>
        <dbReference type="Proteomes" id="UP000678499"/>
    </source>
</evidence>
<dbReference type="GO" id="GO:0032589">
    <property type="term" value="C:neuron projection membrane"/>
    <property type="evidence" value="ECO:0007669"/>
    <property type="project" value="TreeGrafter"/>
</dbReference>
<dbReference type="PANTHER" id="PTHR23279:SF45">
    <property type="entry name" value="DEFECTIVE PROBOSCIS EXTENSION RESPONSE 12, ISOFORM C"/>
    <property type="match status" value="1"/>
</dbReference>
<sequence length="114" mass="12392">TLRPPKYVFWSHNQKQIDHAAVNSRITVKTSPAATRTHSQLVVHNARGADTGNYTCATVGAAEAHTYVFVEDDRTSAVQQIADSSHEFRSSLLSSAVLQLVIVAFWRALAGGVD</sequence>
<dbReference type="Pfam" id="PF00047">
    <property type="entry name" value="ig"/>
    <property type="match status" value="1"/>
</dbReference>
<protein>
    <recommendedName>
        <fullName evidence="1">Ig-like domain-containing protein</fullName>
    </recommendedName>
</protein>
<organism evidence="2">
    <name type="scientific">Notodromas monacha</name>
    <dbReference type="NCBI Taxonomy" id="399045"/>
    <lineage>
        <taxon>Eukaryota</taxon>
        <taxon>Metazoa</taxon>
        <taxon>Ecdysozoa</taxon>
        <taxon>Arthropoda</taxon>
        <taxon>Crustacea</taxon>
        <taxon>Oligostraca</taxon>
        <taxon>Ostracoda</taxon>
        <taxon>Podocopa</taxon>
        <taxon>Podocopida</taxon>
        <taxon>Cypridocopina</taxon>
        <taxon>Cypridoidea</taxon>
        <taxon>Cyprididae</taxon>
        <taxon>Notodromas</taxon>
    </lineage>
</organism>
<evidence type="ECO:0000313" key="2">
    <source>
        <dbReference type="EMBL" id="CAD7283030.1"/>
    </source>
</evidence>
<dbReference type="AlphaFoldDB" id="A0A7R9GJ21"/>
<proteinExistence type="predicted"/>
<dbReference type="InterPro" id="IPR007110">
    <property type="entry name" value="Ig-like_dom"/>
</dbReference>
<dbReference type="EMBL" id="OA886734">
    <property type="protein sequence ID" value="CAD7283030.1"/>
    <property type="molecule type" value="Genomic_DNA"/>
</dbReference>
<reference evidence="2" key="1">
    <citation type="submission" date="2020-11" db="EMBL/GenBank/DDBJ databases">
        <authorList>
            <person name="Tran Van P."/>
        </authorList>
    </citation>
    <scope>NUCLEOTIDE SEQUENCE</scope>
</reference>
<dbReference type="Gene3D" id="2.60.40.10">
    <property type="entry name" value="Immunoglobulins"/>
    <property type="match status" value="1"/>
</dbReference>
<dbReference type="PANTHER" id="PTHR23279">
    <property type="entry name" value="DEFECTIVE PROBOSCIS EXTENSION RESPONSE DPR -RELATED"/>
    <property type="match status" value="1"/>
</dbReference>
<dbReference type="InterPro" id="IPR013783">
    <property type="entry name" value="Ig-like_fold"/>
</dbReference>
<name>A0A7R9GJ21_9CRUS</name>
<keyword evidence="3" id="KW-1185">Reference proteome</keyword>
<dbReference type="OrthoDB" id="5969816at2759"/>
<dbReference type="GO" id="GO:0050808">
    <property type="term" value="P:synapse organization"/>
    <property type="evidence" value="ECO:0007669"/>
    <property type="project" value="TreeGrafter"/>
</dbReference>
<gene>
    <name evidence="2" type="ORF">NMOB1V02_LOCUS10648</name>
</gene>
<dbReference type="SUPFAM" id="SSF48726">
    <property type="entry name" value="Immunoglobulin"/>
    <property type="match status" value="1"/>
</dbReference>
<accession>A0A7R9GJ21</accession>
<dbReference type="EMBL" id="CAJPEX010004697">
    <property type="protein sequence ID" value="CAG0923182.1"/>
    <property type="molecule type" value="Genomic_DNA"/>
</dbReference>
<feature type="non-terminal residue" evidence="2">
    <location>
        <position position="1"/>
    </location>
</feature>
<dbReference type="CDD" id="cd00096">
    <property type="entry name" value="Ig"/>
    <property type="match status" value="1"/>
</dbReference>